<dbReference type="InterPro" id="IPR045870">
    <property type="entry name" value="TryX_NRX_thioredoxin_dom"/>
</dbReference>
<dbReference type="PROSITE" id="PS00194">
    <property type="entry name" value="THIOREDOXIN_1"/>
    <property type="match status" value="1"/>
</dbReference>
<evidence type="ECO:0000256" key="7">
    <source>
        <dbReference type="ARBA" id="ARBA00047804"/>
    </source>
</evidence>
<evidence type="ECO:0000313" key="9">
    <source>
        <dbReference type="EnsemblPlants" id="Kaladp0024s0118.1.v1.1"/>
    </source>
</evidence>
<dbReference type="Pfam" id="PF13905">
    <property type="entry name" value="Thioredoxin_8"/>
    <property type="match status" value="3"/>
</dbReference>
<reference evidence="9" key="1">
    <citation type="submission" date="2021-01" db="UniProtKB">
        <authorList>
            <consortium name="EnsemblPlants"/>
        </authorList>
    </citation>
    <scope>IDENTIFICATION</scope>
</reference>
<evidence type="ECO:0000313" key="10">
    <source>
        <dbReference type="Proteomes" id="UP000594263"/>
    </source>
</evidence>
<dbReference type="EnsemblPlants" id="Kaladp0024s0118.1.v1.1">
    <property type="protein sequence ID" value="Kaladp0024s0118.1.v1.1"/>
    <property type="gene ID" value="Kaladp0024s0118.v1.1"/>
</dbReference>
<dbReference type="EC" id="1.8.1.8" evidence="1"/>
<evidence type="ECO:0000256" key="2">
    <source>
        <dbReference type="ARBA" id="ARBA00022737"/>
    </source>
</evidence>
<dbReference type="AlphaFoldDB" id="A0A7N0ZSA8"/>
<protein>
    <recommendedName>
        <fullName evidence="1">protein-disulfide reductase</fullName>
        <ecNumber evidence="1">1.8.1.8</ecNumber>
    </recommendedName>
</protein>
<keyword evidence="4" id="KW-0520">NAD</keyword>
<evidence type="ECO:0000256" key="5">
    <source>
        <dbReference type="ARBA" id="ARBA00025782"/>
    </source>
</evidence>
<dbReference type="Gramene" id="Kaladp0024s0118.1.v1.1">
    <property type="protein sequence ID" value="Kaladp0024s0118.1.v1.1"/>
    <property type="gene ID" value="Kaladp0024s0118.v1.1"/>
</dbReference>
<evidence type="ECO:0000259" key="8">
    <source>
        <dbReference type="PROSITE" id="PS51352"/>
    </source>
</evidence>
<comment type="catalytic activity">
    <reaction evidence="7">
        <text>[protein]-dithiol + NADP(+) = [protein]-disulfide + NADPH + H(+)</text>
        <dbReference type="Rhea" id="RHEA:18753"/>
        <dbReference type="Rhea" id="RHEA-COMP:10593"/>
        <dbReference type="Rhea" id="RHEA-COMP:10594"/>
        <dbReference type="ChEBI" id="CHEBI:15378"/>
        <dbReference type="ChEBI" id="CHEBI:29950"/>
        <dbReference type="ChEBI" id="CHEBI:50058"/>
        <dbReference type="ChEBI" id="CHEBI:57783"/>
        <dbReference type="ChEBI" id="CHEBI:58349"/>
        <dbReference type="EC" id="1.8.1.8"/>
    </reaction>
</comment>
<organism evidence="9 10">
    <name type="scientific">Kalanchoe fedtschenkoi</name>
    <name type="common">Lavender scallops</name>
    <name type="synonym">South American air plant</name>
    <dbReference type="NCBI Taxonomy" id="63787"/>
    <lineage>
        <taxon>Eukaryota</taxon>
        <taxon>Viridiplantae</taxon>
        <taxon>Streptophyta</taxon>
        <taxon>Embryophyta</taxon>
        <taxon>Tracheophyta</taxon>
        <taxon>Spermatophyta</taxon>
        <taxon>Magnoliopsida</taxon>
        <taxon>eudicotyledons</taxon>
        <taxon>Gunneridae</taxon>
        <taxon>Pentapetalae</taxon>
        <taxon>Saxifragales</taxon>
        <taxon>Crassulaceae</taxon>
        <taxon>Kalanchoe</taxon>
    </lineage>
</organism>
<dbReference type="PANTHER" id="PTHR13871:SF96">
    <property type="entry name" value="THIOREDOXIN DOMAIN-CONTAINING PROTEIN"/>
    <property type="match status" value="1"/>
</dbReference>
<dbReference type="PROSITE" id="PS51352">
    <property type="entry name" value="THIOREDOXIN_2"/>
    <property type="match status" value="2"/>
</dbReference>
<keyword evidence="2" id="KW-0677">Repeat</keyword>
<evidence type="ECO:0000256" key="4">
    <source>
        <dbReference type="ARBA" id="ARBA00023027"/>
    </source>
</evidence>
<comment type="catalytic activity">
    <reaction evidence="6">
        <text>[protein]-dithiol + NAD(+) = [protein]-disulfide + NADH + H(+)</text>
        <dbReference type="Rhea" id="RHEA:18749"/>
        <dbReference type="Rhea" id="RHEA-COMP:10593"/>
        <dbReference type="Rhea" id="RHEA-COMP:10594"/>
        <dbReference type="ChEBI" id="CHEBI:15378"/>
        <dbReference type="ChEBI" id="CHEBI:29950"/>
        <dbReference type="ChEBI" id="CHEBI:50058"/>
        <dbReference type="ChEBI" id="CHEBI:57540"/>
        <dbReference type="ChEBI" id="CHEBI:57945"/>
        <dbReference type="EC" id="1.8.1.8"/>
    </reaction>
</comment>
<dbReference type="SUPFAM" id="SSF52833">
    <property type="entry name" value="Thioredoxin-like"/>
    <property type="match status" value="3"/>
</dbReference>
<dbReference type="OMA" id="FLKMPWL"/>
<dbReference type="Gene3D" id="3.40.30.10">
    <property type="entry name" value="Glutaredoxin"/>
    <property type="match status" value="3"/>
</dbReference>
<evidence type="ECO:0000256" key="1">
    <source>
        <dbReference type="ARBA" id="ARBA00012612"/>
    </source>
</evidence>
<dbReference type="InterPro" id="IPR036249">
    <property type="entry name" value="Thioredoxin-like_sf"/>
</dbReference>
<keyword evidence="10" id="KW-1185">Reference proteome</keyword>
<dbReference type="InterPro" id="IPR013766">
    <property type="entry name" value="Thioredoxin_domain"/>
</dbReference>
<sequence>MAEMDVEAVSAVQQHDVGSILSGPDRDFLVRNDGSQVKIDSLKGKKIGLYFSASWCGPCRNFTPKLVKVYNEVSCKGDFEIIFISGDSDAESFDGYFLKMPWLGIPFADSKARDNLNSLFKVEGIPHLVILDEEGKVVSVDGRRIIDEYGVLAYPLTAEWIKELDEEEEEAKKEQSLKSLLVSPSRDFVVANDGRKIPIAEIEGRLVGLYFSLSSNDDDSAQFTPKLVDFYGKIMAKGENFEVIELPLDNEDDLDEEYREALKTRPWYTLPIGDRSCQDLADFFEVCTLPTLVIIGQDGKTQNYNVAEAIEEHGILAYPFTPEKFAELEAIEKAKLDALTLESVLISGDLDFVIGKGGIKVPVSDLVGKTILLSFSAHWCPPCQTFLPKLIEAYTKIKAKNEAFEVIFISSDRDQSSFDEYYAQMPWLALPFGDLRDASISRKFKVRGIPMLVAIGPTGKTITTEARELITVHGADAFPFTQEHIEEIKAELEEMAKGRPATNEEPKMEDSVPEVWVCEDGVCRKA</sequence>
<keyword evidence="3" id="KW-0560">Oxidoreductase</keyword>
<dbReference type="InterPro" id="IPR052259">
    <property type="entry name" value="Nucleoredoxin-like"/>
</dbReference>
<feature type="domain" description="Thioredoxin" evidence="8">
    <location>
        <begin position="17"/>
        <end position="166"/>
    </location>
</feature>
<evidence type="ECO:0000256" key="6">
    <source>
        <dbReference type="ARBA" id="ARBA00047388"/>
    </source>
</evidence>
<proteinExistence type="inferred from homology"/>
<dbReference type="PANTHER" id="PTHR13871">
    <property type="entry name" value="THIOREDOXIN"/>
    <property type="match status" value="1"/>
</dbReference>
<name>A0A7N0ZSA8_KALFE</name>
<dbReference type="CDD" id="cd03009">
    <property type="entry name" value="TryX_like_TryX_NRX"/>
    <property type="match status" value="2"/>
</dbReference>
<comment type="similarity">
    <text evidence="5">Belongs to the nucleoredoxin family.</text>
</comment>
<dbReference type="GO" id="GO:0004791">
    <property type="term" value="F:thioredoxin-disulfide reductase (NADPH) activity"/>
    <property type="evidence" value="ECO:0007669"/>
    <property type="project" value="InterPro"/>
</dbReference>
<feature type="domain" description="Thioredoxin" evidence="8">
    <location>
        <begin position="330"/>
        <end position="497"/>
    </location>
</feature>
<dbReference type="InterPro" id="IPR017937">
    <property type="entry name" value="Thioredoxin_CS"/>
</dbReference>
<dbReference type="InterPro" id="IPR012336">
    <property type="entry name" value="Thioredoxin-like_fold"/>
</dbReference>
<dbReference type="Proteomes" id="UP000594263">
    <property type="component" value="Unplaced"/>
</dbReference>
<accession>A0A7N0ZSA8</accession>
<evidence type="ECO:0000256" key="3">
    <source>
        <dbReference type="ARBA" id="ARBA00023002"/>
    </source>
</evidence>